<sequence>MRGSRPGPEAAAVEVELVEDDGPVAVPGRHAATPHPGRPVVVRGARGGRRHGVRALVAAVVATTVAVVGLNLGLARGERARLAALAELPGFLETVDGVLERRWSLDGARLVGAADGTVLVSTSDHMLHGVDPGTGDIRWTVGERRERGWCAVLGPRTSGPVMEHRTAWLPSLHRAVCHSTTWDTVPGDDVLRRRTTVVSVDPVSGHRAATSVLTGRLVMVHAVGGDLVHVLAEDDGRVRVVRWDPTDGRTRWDVRSDGVVAATGGIGTASVIGSTTLVVRGRGVMVLDLENGDVPPDRRDGVATTAEAGLLSDGARVLVTVGSRTRTAVLDGDGTRWSRLGVPLVPLLHGHADDVLVLRPDVESRSDRVRVVDVASGRELWRTTVHRSSSVLTQLGSVVLLAGPVRVTALDARSGAHRWDVETLASVPALPVTDGRVLLLAVPGDGGPDLVAVDVVHGHQVWRTPLPDDARAVEPAGSGLVVETRAGVEGWD</sequence>
<reference evidence="3 4" key="1">
    <citation type="submission" date="2013-08" db="EMBL/GenBank/DDBJ databases">
        <title>Genome sequencing of Cellulomonas carbonis T26.</title>
        <authorList>
            <person name="Chen F."/>
            <person name="Li Y."/>
            <person name="Wang G."/>
        </authorList>
    </citation>
    <scope>NUCLEOTIDE SEQUENCE [LARGE SCALE GENOMIC DNA]</scope>
    <source>
        <strain evidence="3 4">T26</strain>
    </source>
</reference>
<keyword evidence="1" id="KW-0812">Transmembrane</keyword>
<dbReference type="PANTHER" id="PTHR34512">
    <property type="entry name" value="CELL SURFACE PROTEIN"/>
    <property type="match status" value="1"/>
</dbReference>
<dbReference type="Gene3D" id="2.130.10.10">
    <property type="entry name" value="YVTN repeat-like/Quinoprotein amine dehydrogenase"/>
    <property type="match status" value="2"/>
</dbReference>
<dbReference type="Pfam" id="PF13360">
    <property type="entry name" value="PQQ_2"/>
    <property type="match status" value="1"/>
</dbReference>
<dbReference type="Proteomes" id="UP000029839">
    <property type="component" value="Unassembled WGS sequence"/>
</dbReference>
<protein>
    <recommendedName>
        <fullName evidence="2">Pyrrolo-quinoline quinone repeat domain-containing protein</fullName>
    </recommendedName>
</protein>
<evidence type="ECO:0000313" key="4">
    <source>
        <dbReference type="Proteomes" id="UP000029839"/>
    </source>
</evidence>
<organism evidence="3 4">
    <name type="scientific">Cellulomonas carbonis T26</name>
    <dbReference type="NCBI Taxonomy" id="947969"/>
    <lineage>
        <taxon>Bacteria</taxon>
        <taxon>Bacillati</taxon>
        <taxon>Actinomycetota</taxon>
        <taxon>Actinomycetes</taxon>
        <taxon>Micrococcales</taxon>
        <taxon>Cellulomonadaceae</taxon>
        <taxon>Cellulomonas</taxon>
    </lineage>
</organism>
<accession>A0A0A0BV37</accession>
<comment type="caution">
    <text evidence="3">The sequence shown here is derived from an EMBL/GenBank/DDBJ whole genome shotgun (WGS) entry which is preliminary data.</text>
</comment>
<gene>
    <name evidence="3" type="ORF">N868_06200</name>
</gene>
<dbReference type="OrthoDB" id="4816500at2"/>
<proteinExistence type="predicted"/>
<keyword evidence="1" id="KW-1133">Transmembrane helix</keyword>
<dbReference type="SUPFAM" id="SSF50998">
    <property type="entry name" value="Quinoprotein alcohol dehydrogenase-like"/>
    <property type="match status" value="2"/>
</dbReference>
<dbReference type="InterPro" id="IPR018391">
    <property type="entry name" value="PQQ_b-propeller_rpt"/>
</dbReference>
<dbReference type="RefSeq" id="WP_043603884.1">
    <property type="nucleotide sequence ID" value="NZ_AXCY01000013.1"/>
</dbReference>
<evidence type="ECO:0000313" key="3">
    <source>
        <dbReference type="EMBL" id="KGM11835.1"/>
    </source>
</evidence>
<dbReference type="AlphaFoldDB" id="A0A0A0BV37"/>
<feature type="transmembrane region" description="Helical" evidence="1">
    <location>
        <begin position="53"/>
        <end position="74"/>
    </location>
</feature>
<keyword evidence="4" id="KW-1185">Reference proteome</keyword>
<feature type="domain" description="Pyrrolo-quinoline quinone repeat" evidence="2">
    <location>
        <begin position="367"/>
        <end position="465"/>
    </location>
</feature>
<dbReference type="InterPro" id="IPR002372">
    <property type="entry name" value="PQQ_rpt_dom"/>
</dbReference>
<dbReference type="InterPro" id="IPR011047">
    <property type="entry name" value="Quinoprotein_ADH-like_sf"/>
</dbReference>
<evidence type="ECO:0000256" key="1">
    <source>
        <dbReference type="SAM" id="Phobius"/>
    </source>
</evidence>
<evidence type="ECO:0000259" key="2">
    <source>
        <dbReference type="Pfam" id="PF13360"/>
    </source>
</evidence>
<dbReference type="PANTHER" id="PTHR34512:SF30">
    <property type="entry name" value="OUTER MEMBRANE PROTEIN ASSEMBLY FACTOR BAMB"/>
    <property type="match status" value="1"/>
</dbReference>
<dbReference type="SMART" id="SM00564">
    <property type="entry name" value="PQQ"/>
    <property type="match status" value="3"/>
</dbReference>
<keyword evidence="1" id="KW-0472">Membrane</keyword>
<name>A0A0A0BV37_9CELL</name>
<reference evidence="3 4" key="2">
    <citation type="journal article" date="2015" name="Stand. Genomic Sci.">
        <title>Draft genome sequence of Cellulomonas carbonis T26(T) and comparative analysis of six Cellulomonas genomes.</title>
        <authorList>
            <person name="Zhuang W."/>
            <person name="Zhang S."/>
            <person name="Xia X."/>
            <person name="Wang G."/>
        </authorList>
    </citation>
    <scope>NUCLEOTIDE SEQUENCE [LARGE SCALE GENOMIC DNA]</scope>
    <source>
        <strain evidence="3 4">T26</strain>
    </source>
</reference>
<dbReference type="InterPro" id="IPR015943">
    <property type="entry name" value="WD40/YVTN_repeat-like_dom_sf"/>
</dbReference>
<dbReference type="EMBL" id="AXCY01000013">
    <property type="protein sequence ID" value="KGM11835.1"/>
    <property type="molecule type" value="Genomic_DNA"/>
</dbReference>